<dbReference type="AlphaFoldDB" id="A0A6P6UTD6"/>
<reference evidence="2" key="1">
    <citation type="journal article" date="2025" name="Foods">
        <title>Unveiling the Microbial Signatures of Arabica Coffee Cherries: Insights into Ripeness Specific Diversity, Functional Traits, and Implications for Quality and Safety.</title>
        <authorList>
            <consortium name="RefSeq"/>
            <person name="Tenea G.N."/>
            <person name="Cifuentes V."/>
            <person name="Reyes P."/>
            <person name="Cevallos-Vallejos M."/>
        </authorList>
    </citation>
    <scope>NUCLEOTIDE SEQUENCE [LARGE SCALE GENOMIC DNA]</scope>
</reference>
<name>A0A6P6UTD6_COFAR</name>
<keyword evidence="2" id="KW-1185">Reference proteome</keyword>
<dbReference type="OrthoDB" id="1934719at2759"/>
<accession>A0A6P6UTD6</accession>
<evidence type="ECO:0000313" key="2">
    <source>
        <dbReference type="Proteomes" id="UP001652660"/>
    </source>
</evidence>
<dbReference type="GeneID" id="113713993"/>
<organism evidence="2 3">
    <name type="scientific">Coffea arabica</name>
    <name type="common">Arabian coffee</name>
    <dbReference type="NCBI Taxonomy" id="13443"/>
    <lineage>
        <taxon>Eukaryota</taxon>
        <taxon>Viridiplantae</taxon>
        <taxon>Streptophyta</taxon>
        <taxon>Embryophyta</taxon>
        <taxon>Tracheophyta</taxon>
        <taxon>Spermatophyta</taxon>
        <taxon>Magnoliopsida</taxon>
        <taxon>eudicotyledons</taxon>
        <taxon>Gunneridae</taxon>
        <taxon>Pentapetalae</taxon>
        <taxon>asterids</taxon>
        <taxon>lamiids</taxon>
        <taxon>Gentianales</taxon>
        <taxon>Rubiaceae</taxon>
        <taxon>Ixoroideae</taxon>
        <taxon>Gardenieae complex</taxon>
        <taxon>Bertiereae - Coffeeae clade</taxon>
        <taxon>Coffeeae</taxon>
        <taxon>Coffea</taxon>
    </lineage>
</organism>
<proteinExistence type="predicted"/>
<dbReference type="Proteomes" id="UP001652660">
    <property type="component" value="Chromosome 10c"/>
</dbReference>
<reference evidence="3" key="2">
    <citation type="submission" date="2025-08" db="UniProtKB">
        <authorList>
            <consortium name="RefSeq"/>
        </authorList>
    </citation>
    <scope>IDENTIFICATION</scope>
    <source>
        <tissue evidence="3">Leaves</tissue>
    </source>
</reference>
<dbReference type="Pfam" id="PF00078">
    <property type="entry name" value="RVT_1"/>
    <property type="match status" value="1"/>
</dbReference>
<dbReference type="InterPro" id="IPR052343">
    <property type="entry name" value="Retrotransposon-Effector_Assoc"/>
</dbReference>
<dbReference type="InterPro" id="IPR036691">
    <property type="entry name" value="Endo/exonu/phosph_ase_sf"/>
</dbReference>
<dbReference type="InterPro" id="IPR000477">
    <property type="entry name" value="RT_dom"/>
</dbReference>
<dbReference type="RefSeq" id="XP_027093591.1">
    <property type="nucleotide sequence ID" value="XM_027237790.1"/>
</dbReference>
<feature type="domain" description="Reverse transcriptase" evidence="1">
    <location>
        <begin position="332"/>
        <end position="420"/>
    </location>
</feature>
<dbReference type="SUPFAM" id="SSF56672">
    <property type="entry name" value="DNA/RNA polymerases"/>
    <property type="match status" value="1"/>
</dbReference>
<dbReference type="PANTHER" id="PTHR46890">
    <property type="entry name" value="NON-LTR RETROLELEMENT REVERSE TRANSCRIPTASE-LIKE PROTEIN-RELATED"/>
    <property type="match status" value="1"/>
</dbReference>
<sequence length="506" mass="57504">MEEVHERFPRPWLMAGDFNVVSNASERSGGAPPNERNMDELNEATFSCWLADVGFDGPLFTWTNGTVWQHLDRAIANTAWMDTFDVMKVSHLVRDRSDHAPLLVKCGLHKAHSSFFRFLNVWTKHSSFMGVVRDAWQAPVHAGGMLGFYQWLSNVKCKLRSWSRQTFGDIFQAVQVAEENLRYHQEGDANTKFFHLIVKQRRNANFISRVRDDAGRRLEDEEAIRDLAVQYFEKLLTSDREGRVTPSLDFPLPSLTDKDNRMFQQQPSLQEVKEVVFSMSKDSAPRPDGFGAGFYQECWPIVQHELLEAVQEFFKGAPQSRGFSSRLIVLIPKVSGASKWQEFRPISLCNQSSKIISKVLTNRLNLLLPKIISPWQSGFVPGRSIADNILVAQELALYIDRKLRCPNLMLKLDMEKVYDRQQFLPFMYLGAPVFKGRTTCVLFDSLVAKVQARLSHWSSQLLSSGGCVMIFSGISPLDRGASTGLLGERSATRCLRVDWVSAPLMT</sequence>
<gene>
    <name evidence="3" type="primary">LOC113713993</name>
</gene>
<dbReference type="PANTHER" id="PTHR46890:SF48">
    <property type="entry name" value="RNA-DIRECTED DNA POLYMERASE"/>
    <property type="match status" value="1"/>
</dbReference>
<evidence type="ECO:0000313" key="3">
    <source>
        <dbReference type="RefSeq" id="XP_027093591.1"/>
    </source>
</evidence>
<dbReference type="Gene3D" id="3.60.10.10">
    <property type="entry name" value="Endonuclease/exonuclease/phosphatase"/>
    <property type="match status" value="1"/>
</dbReference>
<dbReference type="InterPro" id="IPR043502">
    <property type="entry name" value="DNA/RNA_pol_sf"/>
</dbReference>
<protein>
    <recommendedName>
        <fullName evidence="1">Reverse transcriptase domain-containing protein</fullName>
    </recommendedName>
</protein>
<dbReference type="SUPFAM" id="SSF56219">
    <property type="entry name" value="DNase I-like"/>
    <property type="match status" value="1"/>
</dbReference>
<evidence type="ECO:0000259" key="1">
    <source>
        <dbReference type="Pfam" id="PF00078"/>
    </source>
</evidence>